<keyword evidence="7" id="KW-1185">Reference proteome</keyword>
<name>A0A7D4UF32_9SPHI</name>
<evidence type="ECO:0000259" key="5">
    <source>
        <dbReference type="Pfam" id="PF21546"/>
    </source>
</evidence>
<dbReference type="Gene3D" id="3.30.420.40">
    <property type="match status" value="2"/>
</dbReference>
<dbReference type="PANTHER" id="PTHR10196:SF57">
    <property type="entry name" value="XYLULOSE KINASE"/>
    <property type="match status" value="1"/>
</dbReference>
<dbReference type="EMBL" id="CP054139">
    <property type="protein sequence ID" value="QKJ29776.1"/>
    <property type="molecule type" value="Genomic_DNA"/>
</dbReference>
<dbReference type="InterPro" id="IPR043129">
    <property type="entry name" value="ATPase_NBD"/>
</dbReference>
<sequence>MTTTPVIAIFDIGKTNKKFFLINEYYKIVLERTTSFDETTDDDGDPCEDVAKLKSWVDETLKNALSQKKFDMKAINFSTYGASFVHLNNNNDVTAPLCNYLKDFPEDLKQEFYSKHGGEEKIAQETASPVLGNLNSGMQLYRIKHRKPELFNRIKYSLHLPQYLNHLVSGNFYSDITSIGCHTQLWNFGENTYHAWVKEEGIDKILAPIFPSDKVDEVIIDGKPYAVGVGLHDSSAALIPYLANFAEPFVLISTGTWCISLNPFNNNVLTPEELSQDCLCYMEYHGKPVKASRLFAGNEHEQQTKRISAHFDKPSFYYKMVAYDADLVPTIPSGVAGTGVNQSAFVDRDLNSFKTYEEAYHCLIADIMEQQKASTHLAIQDTQVKRIFVDGGFSKNPIYMNLLAKAFPNFEVYAASVAQATAIGAALAIHKYWNNKQLPADMIELKYYAVAHNVEI</sequence>
<evidence type="ECO:0000259" key="4">
    <source>
        <dbReference type="Pfam" id="PF00370"/>
    </source>
</evidence>
<dbReference type="CDD" id="cd07772">
    <property type="entry name" value="ASKHA_NBD_FGGY_NaCK-like"/>
    <property type="match status" value="1"/>
</dbReference>
<feature type="domain" description="Carbohydrate kinase FGGY C-terminal" evidence="5">
    <location>
        <begin position="247"/>
        <end position="430"/>
    </location>
</feature>
<dbReference type="AlphaFoldDB" id="A0A7D4UF32"/>
<organism evidence="6 7">
    <name type="scientific">Mucilaginibacter mali</name>
    <dbReference type="NCBI Taxonomy" id="2740462"/>
    <lineage>
        <taxon>Bacteria</taxon>
        <taxon>Pseudomonadati</taxon>
        <taxon>Bacteroidota</taxon>
        <taxon>Sphingobacteriia</taxon>
        <taxon>Sphingobacteriales</taxon>
        <taxon>Sphingobacteriaceae</taxon>
        <taxon>Mucilaginibacter</taxon>
    </lineage>
</organism>
<feature type="domain" description="Carbohydrate kinase FGGY N-terminal" evidence="4">
    <location>
        <begin position="7"/>
        <end position="194"/>
    </location>
</feature>
<dbReference type="Proteomes" id="UP000505355">
    <property type="component" value="Chromosome"/>
</dbReference>
<dbReference type="GO" id="GO:0005829">
    <property type="term" value="C:cytosol"/>
    <property type="evidence" value="ECO:0007669"/>
    <property type="project" value="TreeGrafter"/>
</dbReference>
<dbReference type="Pfam" id="PF00370">
    <property type="entry name" value="FGGY_N"/>
    <property type="match status" value="1"/>
</dbReference>
<keyword evidence="3 6" id="KW-0418">Kinase</keyword>
<comment type="similarity">
    <text evidence="1">Belongs to the FGGY kinase family.</text>
</comment>
<accession>A0A7D4UF32</accession>
<dbReference type="SUPFAM" id="SSF53067">
    <property type="entry name" value="Actin-like ATPase domain"/>
    <property type="match status" value="2"/>
</dbReference>
<keyword evidence="2" id="KW-0808">Transferase</keyword>
<reference evidence="6 7" key="1">
    <citation type="submission" date="2020-05" db="EMBL/GenBank/DDBJ databases">
        <title>Mucilaginibacter mali sp. nov.</title>
        <authorList>
            <person name="Kim H.S."/>
            <person name="Lee K.C."/>
            <person name="Suh M.K."/>
            <person name="Kim J.-S."/>
            <person name="Han K.-I."/>
            <person name="Eom M.K."/>
            <person name="Shin Y.K."/>
            <person name="Lee J.-S."/>
        </authorList>
    </citation>
    <scope>NUCLEOTIDE SEQUENCE [LARGE SCALE GENOMIC DNA]</scope>
    <source>
        <strain evidence="6 7">G2-14</strain>
    </source>
</reference>
<dbReference type="InterPro" id="IPR049382">
    <property type="entry name" value="FGGY_C_2"/>
</dbReference>
<evidence type="ECO:0000313" key="6">
    <source>
        <dbReference type="EMBL" id="QKJ29776.1"/>
    </source>
</evidence>
<dbReference type="PANTHER" id="PTHR10196">
    <property type="entry name" value="SUGAR KINASE"/>
    <property type="match status" value="1"/>
</dbReference>
<proteinExistence type="inferred from homology"/>
<protein>
    <submittedName>
        <fullName evidence="6">Carbohydrate kinase</fullName>
    </submittedName>
</protein>
<dbReference type="GO" id="GO:0004856">
    <property type="term" value="F:D-xylulokinase activity"/>
    <property type="evidence" value="ECO:0007669"/>
    <property type="project" value="TreeGrafter"/>
</dbReference>
<dbReference type="KEGG" id="mmab:HQ865_08405"/>
<dbReference type="RefSeq" id="WP_173414468.1">
    <property type="nucleotide sequence ID" value="NZ_CP054139.1"/>
</dbReference>
<evidence type="ECO:0000256" key="1">
    <source>
        <dbReference type="ARBA" id="ARBA00009156"/>
    </source>
</evidence>
<dbReference type="GO" id="GO:0005997">
    <property type="term" value="P:xylulose metabolic process"/>
    <property type="evidence" value="ECO:0007669"/>
    <property type="project" value="TreeGrafter"/>
</dbReference>
<dbReference type="Pfam" id="PF21546">
    <property type="entry name" value="FGGY_C_2"/>
    <property type="match status" value="1"/>
</dbReference>
<dbReference type="InterPro" id="IPR018484">
    <property type="entry name" value="FGGY_N"/>
</dbReference>
<evidence type="ECO:0000256" key="2">
    <source>
        <dbReference type="ARBA" id="ARBA00022679"/>
    </source>
</evidence>
<evidence type="ECO:0000313" key="7">
    <source>
        <dbReference type="Proteomes" id="UP000505355"/>
    </source>
</evidence>
<gene>
    <name evidence="6" type="ORF">HQ865_08405</name>
</gene>
<evidence type="ECO:0000256" key="3">
    <source>
        <dbReference type="ARBA" id="ARBA00022777"/>
    </source>
</evidence>